<evidence type="ECO:0000313" key="6">
    <source>
        <dbReference type="EMBL" id="SPD11400.1"/>
    </source>
</evidence>
<name>A0A2N9HI82_FAGSY</name>
<keyword evidence="3" id="KW-0677">Repeat</keyword>
<dbReference type="Gene3D" id="3.80.10.10">
    <property type="entry name" value="Ribonuclease Inhibitor"/>
    <property type="match status" value="1"/>
</dbReference>
<dbReference type="EMBL" id="OIVN01003458">
    <property type="protein sequence ID" value="SPD11400.1"/>
    <property type="molecule type" value="Genomic_DNA"/>
</dbReference>
<keyword evidence="2 4" id="KW-0732">Signal</keyword>
<dbReference type="InterPro" id="IPR013210">
    <property type="entry name" value="LRR_N_plant-typ"/>
</dbReference>
<dbReference type="InterPro" id="IPR032675">
    <property type="entry name" value="LRR_dom_sf"/>
</dbReference>
<dbReference type="Pfam" id="PF08263">
    <property type="entry name" value="LRRNT_2"/>
    <property type="match status" value="1"/>
</dbReference>
<sequence length="139" mass="15185">MGLSLLGSPPPSSSFCMHVFIILCCLGLFVTSVIGSSNETDQLALLEFKAKITHDPFGAMSSWNDSIHFCQWQGVTCGCRHQRVIVLNLQSQKLVGSISPHVGNLSFLRNPTLQNNSFHNEIPPEIGRLHKIASLAIGQ</sequence>
<dbReference type="SUPFAM" id="SSF52058">
    <property type="entry name" value="L domain-like"/>
    <property type="match status" value="1"/>
</dbReference>
<dbReference type="AlphaFoldDB" id="A0A2N9HI82"/>
<proteinExistence type="predicted"/>
<accession>A0A2N9HI82</accession>
<gene>
    <name evidence="6" type="ORF">FSB_LOCUS39282</name>
</gene>
<feature type="signal peptide" evidence="4">
    <location>
        <begin position="1"/>
        <end position="35"/>
    </location>
</feature>
<dbReference type="InterPro" id="IPR053211">
    <property type="entry name" value="DNA_repair-toleration"/>
</dbReference>
<evidence type="ECO:0000256" key="3">
    <source>
        <dbReference type="ARBA" id="ARBA00022737"/>
    </source>
</evidence>
<organism evidence="6">
    <name type="scientific">Fagus sylvatica</name>
    <name type="common">Beechnut</name>
    <dbReference type="NCBI Taxonomy" id="28930"/>
    <lineage>
        <taxon>Eukaryota</taxon>
        <taxon>Viridiplantae</taxon>
        <taxon>Streptophyta</taxon>
        <taxon>Embryophyta</taxon>
        <taxon>Tracheophyta</taxon>
        <taxon>Spermatophyta</taxon>
        <taxon>Magnoliopsida</taxon>
        <taxon>eudicotyledons</taxon>
        <taxon>Gunneridae</taxon>
        <taxon>Pentapetalae</taxon>
        <taxon>rosids</taxon>
        <taxon>fabids</taxon>
        <taxon>Fagales</taxon>
        <taxon>Fagaceae</taxon>
        <taxon>Fagus</taxon>
    </lineage>
</organism>
<evidence type="ECO:0000259" key="5">
    <source>
        <dbReference type="Pfam" id="PF08263"/>
    </source>
</evidence>
<feature type="domain" description="Leucine-rich repeat-containing N-terminal plant-type" evidence="5">
    <location>
        <begin position="39"/>
        <end position="77"/>
    </location>
</feature>
<feature type="chain" id="PRO_5014634272" description="Leucine-rich repeat-containing N-terminal plant-type domain-containing protein" evidence="4">
    <location>
        <begin position="36"/>
        <end position="139"/>
    </location>
</feature>
<evidence type="ECO:0000256" key="1">
    <source>
        <dbReference type="ARBA" id="ARBA00022614"/>
    </source>
</evidence>
<protein>
    <recommendedName>
        <fullName evidence="5">Leucine-rich repeat-containing N-terminal plant-type domain-containing protein</fullName>
    </recommendedName>
</protein>
<dbReference type="PANTHER" id="PTHR48060">
    <property type="entry name" value="DNA DAMAGE-REPAIR/TOLERATION PROTEIN DRT100"/>
    <property type="match status" value="1"/>
</dbReference>
<keyword evidence="1" id="KW-0433">Leucine-rich repeat</keyword>
<evidence type="ECO:0000256" key="4">
    <source>
        <dbReference type="SAM" id="SignalP"/>
    </source>
</evidence>
<evidence type="ECO:0000256" key="2">
    <source>
        <dbReference type="ARBA" id="ARBA00022729"/>
    </source>
</evidence>
<dbReference type="PANTHER" id="PTHR48060:SF21">
    <property type="entry name" value="L DOMAIN-LIKE PROTEIN"/>
    <property type="match status" value="1"/>
</dbReference>
<reference evidence="6" key="1">
    <citation type="submission" date="2018-02" db="EMBL/GenBank/DDBJ databases">
        <authorList>
            <person name="Cohen D.B."/>
            <person name="Kent A.D."/>
        </authorList>
    </citation>
    <scope>NUCLEOTIDE SEQUENCE</scope>
</reference>